<dbReference type="Proteomes" id="UP001369958">
    <property type="component" value="Chromosome"/>
</dbReference>
<dbReference type="Pfam" id="PF20091">
    <property type="entry name" value="Abhydrolase_10"/>
    <property type="match status" value="1"/>
</dbReference>
<evidence type="ECO:0000256" key="1">
    <source>
        <dbReference type="SAM" id="MobiDB-lite"/>
    </source>
</evidence>
<reference evidence="4 5" key="1">
    <citation type="submission" date="2024-02" db="EMBL/GenBank/DDBJ databases">
        <title>Complete genome sequence of Pelagibacterium nitratireducens ZH15.</title>
        <authorList>
            <person name="Zhao L.H."/>
        </authorList>
    </citation>
    <scope>NUCLEOTIDE SEQUENCE [LARGE SCALE GENOMIC DNA]</scope>
    <source>
        <strain evidence="4 5">ZH15</strain>
    </source>
</reference>
<dbReference type="InterPro" id="IPR045394">
    <property type="entry name" value="Abhydrolase_dom"/>
</dbReference>
<dbReference type="GO" id="GO:0016787">
    <property type="term" value="F:hydrolase activity"/>
    <property type="evidence" value="ECO:0007669"/>
    <property type="project" value="UniProtKB-KW"/>
</dbReference>
<feature type="domain" description="Alpha/beta hydrolase" evidence="3">
    <location>
        <begin position="79"/>
        <end position="442"/>
    </location>
</feature>
<proteinExistence type="predicted"/>
<keyword evidence="4" id="KW-0378">Hydrolase</keyword>
<sequence>MTKLYSREPFGRFALKSAAMSSIATLALTMAASAVLAQSVPALPDVEGPVSADETDMQHPSRRGPTLGQETPQEWPAYGEPAFHDYVEDEFFISGQANGEPYTTRIVFRRPADIDDFSGYASIETLHPAQSAQMWMATRIGGMMNGHAYIEVVNTPGLVGSLQAYNAERYADLAIEGAVTEEGQADPAQNEIIAQVAYLMQTASPLGAEWNVEHMVISGASATSRTAMNFMEQENGNSAYRMDDGSSLIDAMYVWDTNGPSQDALDTIYDVPVIILATQTEWDDGTRTFPADSEDYRLYQVAGMPHLESREMYEAGWNECTLPIDNFMFNAMVFMGMDYMYNWLTEGQGPPMADRIEFEGDAENATIVLDEHGNAAGGMRSPQVDVAWETFSTPNEGNFVCGLMGTAIALPDDQIAQMYPTTADYAEQLVAQTNRLIDEGWFPAEYIFEIGKEIERFASRDSTAN</sequence>
<evidence type="ECO:0000259" key="3">
    <source>
        <dbReference type="Pfam" id="PF20091"/>
    </source>
</evidence>
<dbReference type="EMBL" id="CP146275">
    <property type="protein sequence ID" value="WWT32485.1"/>
    <property type="molecule type" value="Genomic_DNA"/>
</dbReference>
<dbReference type="RefSeq" id="WP_338607910.1">
    <property type="nucleotide sequence ID" value="NZ_CP146275.1"/>
</dbReference>
<organism evidence="4 5">
    <name type="scientific">Pelagibacterium nitratireducens</name>
    <dbReference type="NCBI Taxonomy" id="1046114"/>
    <lineage>
        <taxon>Bacteria</taxon>
        <taxon>Pseudomonadati</taxon>
        <taxon>Pseudomonadota</taxon>
        <taxon>Alphaproteobacteria</taxon>
        <taxon>Hyphomicrobiales</taxon>
        <taxon>Devosiaceae</taxon>
        <taxon>Pelagibacterium</taxon>
    </lineage>
</organism>
<evidence type="ECO:0000313" key="4">
    <source>
        <dbReference type="EMBL" id="WWT32485.1"/>
    </source>
</evidence>
<keyword evidence="2" id="KW-0732">Signal</keyword>
<keyword evidence="5" id="KW-1185">Reference proteome</keyword>
<feature type="region of interest" description="Disordered" evidence="1">
    <location>
        <begin position="46"/>
        <end position="72"/>
    </location>
</feature>
<evidence type="ECO:0000313" key="5">
    <source>
        <dbReference type="Proteomes" id="UP001369958"/>
    </source>
</evidence>
<evidence type="ECO:0000256" key="2">
    <source>
        <dbReference type="SAM" id="SignalP"/>
    </source>
</evidence>
<gene>
    <name evidence="4" type="ORF">V6617_15955</name>
</gene>
<name>A0ABZ2I4I6_9HYPH</name>
<feature type="signal peptide" evidence="2">
    <location>
        <begin position="1"/>
        <end position="37"/>
    </location>
</feature>
<feature type="chain" id="PRO_5046252750" evidence="2">
    <location>
        <begin position="38"/>
        <end position="465"/>
    </location>
</feature>
<protein>
    <submittedName>
        <fullName evidence="4">Alpha/beta hydrolase domain-containing protein</fullName>
    </submittedName>
</protein>
<accession>A0ABZ2I4I6</accession>